<organism evidence="3 4">
    <name type="scientific">Methylobacterium nodulans (strain LMG 21967 / CNCM I-2342 / ORS 2060)</name>
    <dbReference type="NCBI Taxonomy" id="460265"/>
    <lineage>
        <taxon>Bacteria</taxon>
        <taxon>Pseudomonadati</taxon>
        <taxon>Pseudomonadota</taxon>
        <taxon>Alphaproteobacteria</taxon>
        <taxon>Hyphomicrobiales</taxon>
        <taxon>Methylobacteriaceae</taxon>
        <taxon>Methylobacterium</taxon>
    </lineage>
</organism>
<dbReference type="AlphaFoldDB" id="B8IJI3"/>
<dbReference type="EMBL" id="CP001349">
    <property type="protein sequence ID" value="ACL58031.1"/>
    <property type="molecule type" value="Genomic_DNA"/>
</dbReference>
<evidence type="ECO:0000256" key="1">
    <source>
        <dbReference type="SAM" id="MobiDB-lite"/>
    </source>
</evidence>
<accession>B8IJI3</accession>
<dbReference type="InterPro" id="IPR025711">
    <property type="entry name" value="PepSY"/>
</dbReference>
<keyword evidence="4" id="KW-1185">Reference proteome</keyword>
<dbReference type="eggNOG" id="COG5591">
    <property type="taxonomic scope" value="Bacteria"/>
</dbReference>
<feature type="domain" description="PepSY" evidence="2">
    <location>
        <begin position="2"/>
        <end position="82"/>
    </location>
</feature>
<evidence type="ECO:0000259" key="2">
    <source>
        <dbReference type="Pfam" id="PF13670"/>
    </source>
</evidence>
<dbReference type="STRING" id="460265.Mnod_3093"/>
<proteinExistence type="predicted"/>
<reference evidence="3 4" key="1">
    <citation type="submission" date="2009-01" db="EMBL/GenBank/DDBJ databases">
        <title>Complete sequence of chromosome of Methylobacterium nodulans ORS 2060.</title>
        <authorList>
            <consortium name="US DOE Joint Genome Institute"/>
            <person name="Lucas S."/>
            <person name="Copeland A."/>
            <person name="Lapidus A."/>
            <person name="Glavina del Rio T."/>
            <person name="Dalin E."/>
            <person name="Tice H."/>
            <person name="Bruce D."/>
            <person name="Goodwin L."/>
            <person name="Pitluck S."/>
            <person name="Sims D."/>
            <person name="Brettin T."/>
            <person name="Detter J.C."/>
            <person name="Han C."/>
            <person name="Larimer F."/>
            <person name="Land M."/>
            <person name="Hauser L."/>
            <person name="Kyrpides N."/>
            <person name="Ivanova N."/>
            <person name="Marx C.J."/>
            <person name="Richardson P."/>
        </authorList>
    </citation>
    <scope>NUCLEOTIDE SEQUENCE [LARGE SCALE GENOMIC DNA]</scope>
    <source>
        <strain evidence="4">LMG 21967 / CNCM I-2342 / ORS 2060</strain>
    </source>
</reference>
<dbReference type="Pfam" id="PF13670">
    <property type="entry name" value="PepSY_2"/>
    <property type="match status" value="1"/>
</dbReference>
<dbReference type="KEGG" id="mno:Mnod_3093"/>
<dbReference type="OrthoDB" id="7365433at2"/>
<sequence>MTTLALGATLLGGPASADVHCSVPLADWQPREALQRKLEAEGWTVTAIRADDGCYKVRATNARGERLEGKFDPARLEPVRRKTQEDDED</sequence>
<dbReference type="HOGENOM" id="CLU_147864_4_0_5"/>
<protein>
    <recommendedName>
        <fullName evidence="2">PepSY domain-containing protein</fullName>
    </recommendedName>
</protein>
<name>B8IJI3_METNO</name>
<evidence type="ECO:0000313" key="3">
    <source>
        <dbReference type="EMBL" id="ACL58031.1"/>
    </source>
</evidence>
<dbReference type="RefSeq" id="WP_015929702.1">
    <property type="nucleotide sequence ID" value="NC_011894.1"/>
</dbReference>
<feature type="region of interest" description="Disordered" evidence="1">
    <location>
        <begin position="66"/>
        <end position="89"/>
    </location>
</feature>
<gene>
    <name evidence="3" type="ordered locus">Mnod_3093</name>
</gene>
<dbReference type="Proteomes" id="UP000008207">
    <property type="component" value="Chromosome"/>
</dbReference>
<evidence type="ECO:0000313" key="4">
    <source>
        <dbReference type="Proteomes" id="UP000008207"/>
    </source>
</evidence>